<keyword evidence="3" id="KW-1185">Reference proteome</keyword>
<accession>A0A101MHK2</accession>
<name>A0A101MHK2_PENFR</name>
<reference evidence="2 3" key="1">
    <citation type="submission" date="2015-10" db="EMBL/GenBank/DDBJ databases">
        <title>Genome sequencing of Penicillium freii.</title>
        <authorList>
            <person name="Nguyen H.D."/>
            <person name="Visagie C.M."/>
            <person name="Seifert K.A."/>
        </authorList>
    </citation>
    <scope>NUCLEOTIDE SEQUENCE [LARGE SCALE GENOMIC DNA]</scope>
    <source>
        <strain evidence="2 3">DAOM 242723</strain>
    </source>
</reference>
<dbReference type="InterPro" id="IPR006594">
    <property type="entry name" value="LisH"/>
</dbReference>
<dbReference type="PROSITE" id="PS50896">
    <property type="entry name" value="LISH"/>
    <property type="match status" value="1"/>
</dbReference>
<sequence>MPTRDEDWQPSRRRAARRRPYQTSPGMKTKDTKKGQKPVVADVPAADVTPAQSVSHSRTVKHFQPLTPEEMRERDQAVIDYLAKKGYSRTEAMLRMESANQEIDGRPLPQLGEDSRPKTRQGFDLLKNWVEENLDLYKVRQTRTDLTTRC</sequence>
<proteinExistence type="predicted"/>
<evidence type="ECO:0000256" key="1">
    <source>
        <dbReference type="SAM" id="MobiDB-lite"/>
    </source>
</evidence>
<feature type="region of interest" description="Disordered" evidence="1">
    <location>
        <begin position="1"/>
        <end position="71"/>
    </location>
</feature>
<feature type="compositionally biased region" description="Basic residues" evidence="1">
    <location>
        <begin position="11"/>
        <end position="20"/>
    </location>
</feature>
<dbReference type="EMBL" id="LLXE01000163">
    <property type="protein sequence ID" value="KUM60709.1"/>
    <property type="molecule type" value="Genomic_DNA"/>
</dbReference>
<dbReference type="SUPFAM" id="SSF160897">
    <property type="entry name" value="Taf5 N-terminal domain-like"/>
    <property type="match status" value="1"/>
</dbReference>
<organism evidence="2 3">
    <name type="scientific">Penicillium freii</name>
    <dbReference type="NCBI Taxonomy" id="48697"/>
    <lineage>
        <taxon>Eukaryota</taxon>
        <taxon>Fungi</taxon>
        <taxon>Dikarya</taxon>
        <taxon>Ascomycota</taxon>
        <taxon>Pezizomycotina</taxon>
        <taxon>Eurotiomycetes</taxon>
        <taxon>Eurotiomycetidae</taxon>
        <taxon>Eurotiales</taxon>
        <taxon>Aspergillaceae</taxon>
        <taxon>Penicillium</taxon>
    </lineage>
</organism>
<dbReference type="AlphaFoldDB" id="A0A101MHK2"/>
<protein>
    <submittedName>
        <fullName evidence="2">Uncharacterized protein</fullName>
    </submittedName>
</protein>
<feature type="compositionally biased region" description="Low complexity" evidence="1">
    <location>
        <begin position="38"/>
        <end position="51"/>
    </location>
</feature>
<evidence type="ECO:0000313" key="3">
    <source>
        <dbReference type="Proteomes" id="UP000055045"/>
    </source>
</evidence>
<comment type="caution">
    <text evidence="2">The sequence shown here is derived from an EMBL/GenBank/DDBJ whole genome shotgun (WGS) entry which is preliminary data.</text>
</comment>
<dbReference type="Proteomes" id="UP000055045">
    <property type="component" value="Unassembled WGS sequence"/>
</dbReference>
<dbReference type="STRING" id="48697.A0A101MHK2"/>
<dbReference type="Pfam" id="PF08513">
    <property type="entry name" value="LisH"/>
    <property type="match status" value="1"/>
</dbReference>
<dbReference type="InterPro" id="IPR037264">
    <property type="entry name" value="TFIID_NTD2_sf"/>
</dbReference>
<evidence type="ECO:0000313" key="2">
    <source>
        <dbReference type="EMBL" id="KUM60709.1"/>
    </source>
</evidence>
<feature type="compositionally biased region" description="Basic and acidic residues" evidence="1">
    <location>
        <begin position="1"/>
        <end position="10"/>
    </location>
</feature>
<gene>
    <name evidence="2" type="ORF">ACN42_g6400</name>
</gene>
<feature type="region of interest" description="Disordered" evidence="1">
    <location>
        <begin position="99"/>
        <end position="119"/>
    </location>
</feature>